<dbReference type="SMART" id="SM00493">
    <property type="entry name" value="TOPRIM"/>
    <property type="match status" value="1"/>
</dbReference>
<feature type="domain" description="Toprim" evidence="14">
    <location>
        <begin position="2"/>
        <end position="153"/>
    </location>
</feature>
<keyword evidence="6" id="KW-0819">tRNA processing</keyword>
<evidence type="ECO:0000313" key="17">
    <source>
        <dbReference type="Proteomes" id="UP001142055"/>
    </source>
</evidence>
<dbReference type="Gene3D" id="3.40.50.140">
    <property type="match status" value="1"/>
</dbReference>
<comment type="function">
    <text evidence="12">Releases the supercoiling and torsional tension of DNA introduced during the DNA replication and transcription by transiently cleaving and rejoining one strand of the DNA duplex. Introduces a single-strand break via transesterification at a target site in duplex DNA. The scissile phosphodiester is attacked by the catalytic tyrosine of the enzyme, resulting in the formation of a DNA-(5'-phosphotyrosyl)-enzyme intermediate and the expulsion of a 3'-OH DNA strand. The free DNA strand than undergoes passage around the unbroken strand thus removing DNA supercoils. Finally, in the religation step, the DNA 3'-OH attacks the covalent intermediate to expel the active-site tyrosine and restore the DNA phosphodiester backbone. Weakly relaxes negative supercoils and displays a distinct preference for binding single-stranded DNA.</text>
</comment>
<evidence type="ECO:0000259" key="15">
    <source>
        <dbReference type="PROSITE" id="PS52039"/>
    </source>
</evidence>
<dbReference type="InterPro" id="IPR003602">
    <property type="entry name" value="Topo_IA_DNA-bd_dom"/>
</dbReference>
<dbReference type="PROSITE" id="PS52039">
    <property type="entry name" value="TOPO_IA_2"/>
    <property type="match status" value="1"/>
</dbReference>
<dbReference type="GO" id="GO:0003677">
    <property type="term" value="F:DNA binding"/>
    <property type="evidence" value="ECO:0007669"/>
    <property type="project" value="UniProtKB-KW"/>
</dbReference>
<dbReference type="Gene3D" id="2.70.20.10">
    <property type="entry name" value="Topoisomerase I, domain 3"/>
    <property type="match status" value="1"/>
</dbReference>
<dbReference type="PROSITE" id="PS50880">
    <property type="entry name" value="TOPRIM"/>
    <property type="match status" value="1"/>
</dbReference>
<dbReference type="PRINTS" id="PR00417">
    <property type="entry name" value="PRTPISMRASEI"/>
</dbReference>
<dbReference type="SUPFAM" id="SSF56712">
    <property type="entry name" value="Prokaryotic type I DNA topoisomerase"/>
    <property type="match status" value="1"/>
</dbReference>
<dbReference type="FunFam" id="3.30.1360.120:FF:000007">
    <property type="entry name" value="tRNA modification GTPase GTPBP3, mitochondrial"/>
    <property type="match status" value="1"/>
</dbReference>
<evidence type="ECO:0000256" key="2">
    <source>
        <dbReference type="ARBA" id="ARBA00004173"/>
    </source>
</evidence>
<dbReference type="GO" id="GO:0008033">
    <property type="term" value="P:tRNA processing"/>
    <property type="evidence" value="ECO:0007669"/>
    <property type="project" value="UniProtKB-KW"/>
</dbReference>
<accession>A0A9Q0RMY7</accession>
<dbReference type="OMA" id="THEFTAR"/>
<evidence type="ECO:0000256" key="7">
    <source>
        <dbReference type="ARBA" id="ARBA00022741"/>
    </source>
</evidence>
<comment type="caution">
    <text evidence="16">The sequence shown here is derived from an EMBL/GenBank/DDBJ whole genome shotgun (WGS) entry which is preliminary data.</text>
</comment>
<dbReference type="Gene3D" id="1.10.460.10">
    <property type="entry name" value="Topoisomerase I, domain 2"/>
    <property type="match status" value="1"/>
</dbReference>
<dbReference type="InterPro" id="IPR013497">
    <property type="entry name" value="Topo_IA_cen"/>
</dbReference>
<dbReference type="CDD" id="cd00186">
    <property type="entry name" value="TOP1Ac"/>
    <property type="match status" value="1"/>
</dbReference>
<dbReference type="InterPro" id="IPR013824">
    <property type="entry name" value="Topo_IA_cen_sub1"/>
</dbReference>
<dbReference type="Pfam" id="PF10396">
    <property type="entry name" value="TrmE_N"/>
    <property type="match status" value="1"/>
</dbReference>
<evidence type="ECO:0000256" key="9">
    <source>
        <dbReference type="ARBA" id="ARBA00023125"/>
    </source>
</evidence>
<keyword evidence="7" id="KW-0547">Nucleotide-binding</keyword>
<proteinExistence type="inferred from homology"/>
<evidence type="ECO:0000256" key="3">
    <source>
        <dbReference type="ARBA" id="ARBA00009446"/>
    </source>
</evidence>
<dbReference type="Gene3D" id="1.10.290.10">
    <property type="entry name" value="Topoisomerase I, domain 4"/>
    <property type="match status" value="1"/>
</dbReference>
<evidence type="ECO:0000256" key="8">
    <source>
        <dbReference type="ARBA" id="ARBA00023029"/>
    </source>
</evidence>
<comment type="subcellular location">
    <subcellularLocation>
        <location evidence="2">Mitochondrion</location>
    </subcellularLocation>
</comment>
<keyword evidence="10" id="KW-0342">GTP-binding</keyword>
<dbReference type="FunFam" id="1.10.290.10:FF:000001">
    <property type="entry name" value="DNA topoisomerase"/>
    <property type="match status" value="1"/>
</dbReference>
<evidence type="ECO:0000256" key="11">
    <source>
        <dbReference type="ARBA" id="ARBA00023235"/>
    </source>
</evidence>
<feature type="domain" description="Topo IA-type catalytic" evidence="15">
    <location>
        <begin position="168"/>
        <end position="595"/>
    </location>
</feature>
<dbReference type="SMART" id="SM00437">
    <property type="entry name" value="TOP1Ac"/>
    <property type="match status" value="1"/>
</dbReference>
<gene>
    <name evidence="16" type="ORF">RDWZM_005797</name>
</gene>
<dbReference type="InterPro" id="IPR027266">
    <property type="entry name" value="TrmE/GcvT-like"/>
</dbReference>
<dbReference type="CDD" id="cd04164">
    <property type="entry name" value="trmE"/>
    <property type="match status" value="1"/>
</dbReference>
<dbReference type="PANTHER" id="PTHR11390:SF20">
    <property type="entry name" value="DNA TOPOISOMERASE 3-BETA-1"/>
    <property type="match status" value="1"/>
</dbReference>
<dbReference type="FunFam" id="3.40.50.140:FF:000002">
    <property type="entry name" value="DNA topoisomerase"/>
    <property type="match status" value="1"/>
</dbReference>
<dbReference type="PANTHER" id="PTHR11390">
    <property type="entry name" value="PROKARYOTIC DNA TOPOISOMERASE"/>
    <property type="match status" value="1"/>
</dbReference>
<comment type="similarity">
    <text evidence="3">Belongs to the type IA topoisomerase family.</text>
</comment>
<dbReference type="GO" id="GO:0003917">
    <property type="term" value="F:DNA topoisomerase type I (single strand cut, ATP-independent) activity"/>
    <property type="evidence" value="ECO:0007669"/>
    <property type="project" value="UniProtKB-EC"/>
</dbReference>
<dbReference type="SUPFAM" id="SSF52540">
    <property type="entry name" value="P-loop containing nucleoside triphosphate hydrolases"/>
    <property type="match status" value="1"/>
</dbReference>
<name>A0A9Q0RMY7_BLOTA</name>
<dbReference type="NCBIfam" id="TIGR00231">
    <property type="entry name" value="small_GTP"/>
    <property type="match status" value="1"/>
</dbReference>
<dbReference type="Pfam" id="PF23546">
    <property type="entry name" value="Zn_ribbon_TOP3B"/>
    <property type="match status" value="1"/>
</dbReference>
<comment type="catalytic activity">
    <reaction evidence="1">
        <text>ATP-independent breakage of single-stranded DNA, followed by passage and rejoining.</text>
        <dbReference type="EC" id="5.6.2.1"/>
    </reaction>
</comment>
<dbReference type="InterPro" id="IPR000380">
    <property type="entry name" value="Topo_IA"/>
</dbReference>
<feature type="compositionally biased region" description="Gly residues" evidence="13">
    <location>
        <begin position="854"/>
        <end position="867"/>
    </location>
</feature>
<dbReference type="GO" id="GO:0005634">
    <property type="term" value="C:nucleus"/>
    <property type="evidence" value="ECO:0007669"/>
    <property type="project" value="TreeGrafter"/>
</dbReference>
<dbReference type="EMBL" id="JAPWDV010000002">
    <property type="protein sequence ID" value="KAJ6219985.1"/>
    <property type="molecule type" value="Genomic_DNA"/>
</dbReference>
<dbReference type="InterPro" id="IPR013825">
    <property type="entry name" value="Topo_IA_cen_sub2"/>
</dbReference>
<dbReference type="CDD" id="cd14858">
    <property type="entry name" value="TrmE_N"/>
    <property type="match status" value="1"/>
</dbReference>
<evidence type="ECO:0000313" key="16">
    <source>
        <dbReference type="EMBL" id="KAJ6219985.1"/>
    </source>
</evidence>
<protein>
    <recommendedName>
        <fullName evidence="5">DNA topoisomerase</fullName>
        <ecNumber evidence="5">5.6.2.1</ecNumber>
    </recommendedName>
</protein>
<dbReference type="InterPro" id="IPR027417">
    <property type="entry name" value="P-loop_NTPase"/>
</dbReference>
<dbReference type="GO" id="GO:0005739">
    <property type="term" value="C:mitochondrion"/>
    <property type="evidence" value="ECO:0007669"/>
    <property type="project" value="UniProtKB-SubCell"/>
</dbReference>
<comment type="similarity">
    <text evidence="4">Belongs to the TRAFAC class TrmE-Era-EngA-EngB-Septin-like GTPase superfamily. TrmE GTPase family.</text>
</comment>
<evidence type="ECO:0000259" key="14">
    <source>
        <dbReference type="PROSITE" id="PS50880"/>
    </source>
</evidence>
<evidence type="ECO:0000256" key="10">
    <source>
        <dbReference type="ARBA" id="ARBA00023134"/>
    </source>
</evidence>
<feature type="region of interest" description="Disordered" evidence="13">
    <location>
        <begin position="824"/>
        <end position="874"/>
    </location>
</feature>
<dbReference type="InterPro" id="IPR034144">
    <property type="entry name" value="TOPRIM_TopoIII"/>
</dbReference>
<feature type="compositionally biased region" description="Gly residues" evidence="13">
    <location>
        <begin position="831"/>
        <end position="846"/>
    </location>
</feature>
<sequence length="1286" mass="144042">MSVLMIAEKPSLAQSLSHILSNGNMKCRKSGACPVYEYRGSFLNHRDILFKFTSVCGHVFNADFEARFKNWDKSEPIELYDARIVRNEANPKMNMVKFLQREAKGCRYLVLWLDCDKEGENICFEIIDSLADVMPISMSNPQTVFRAHFSAITSKDIKEAFKKLRLPNKLEALSVTARQELDLIIGCSFTRYQTRFFHGKYGDLDSSLISYGPCQVPTLAFCVNRHDEIESFKPTPYWTLSAVVAPEHFSRQYLNIDWMGEREFNYGNIKGIYNQLKNVKEGKVISIKKTKKTTSKPKALNTVEMLKVASAKLGIGPHTAMQIAEKLYTQGYISYPRTETNQYPKNFDLMESLRIQTGSSTWGEDAQELVRTGISTPKSGHDAGDHPPITPMKCANYTDLSGEAWRMYDYIARHFMASLAPDMVHESTSIVIEIKSQRFQTHCSSVIVPGYTKFLPKGSSSLSEQNIPSSLKEGDKVLISEIKIKDHITQAPGYLTESELISLMEKHGIGTDASIPTHINNICLRNYVTIAGNRTLKPTKLGILLVHGYLKIDKELVLPTIRSDLEKELNLIAKGQVDFLTVLKKNIEYYRNKFISFMENIQLMDELFESSFTSLVDSGKPFSRCGKCKRFLKLITAKPERLVCPTCNETYNVPINGTIKTFKEVQCPLDGFDLLYFTGTKNFIFCPLCYNNPPFEDMTTGSGCIKCTNDQCQYSMISNSIGSCGVCSYTGTLVLDRGSGPPSWKIYCSKCNFTMSIFHDASKITLERDCCKTCQVRLIKLKYPESKTRLPKGLTEFKGCLWCSEELSSFVDAINNYSKTVSNQMNSRENGSGGDVHYGRGQQGRGRGGRGRGSRGGGGRGRGGGRSSRGRGVSNRANRYFQSLNCTIYALSTNIKNVGSAIAVVRVSGPKSSDVIDQLTIGNSIRSQNNPRKAIVQKLYDFKSRELIDRGMMIWFPKPASYTGEDMIELHVHGSQAVISKLLSVLSQIEGCRPAVKGEFTRRALVNGKMQMIEAEGVRDLIDAKTDAQRLRALDGLRIAIIGEANVGKSSLLNKLCSKDLSIISPISGTTRDVVETWIDFAGYSVCIADTAGIKDVNSEHIDPIEREGIRRAIQRAIECDIVILVLDSLTQSQSSEFQIPAYIQQIVKDRDQSNLCLVLNKIDLLSEVDRKFIFSKQFNNHEIIPLSCIQDQCNSFEIFCSKLSEKVQSFCGDPNSEVLFNNERHIGHLEQSLEHLERSLETIDLDMAIGALHLRQAAHQLACLTGNITTEDVLDVIFKDFCIGK</sequence>
<dbReference type="InterPro" id="IPR013826">
    <property type="entry name" value="Topo_IA_cen_sub3"/>
</dbReference>
<dbReference type="InterPro" id="IPR031168">
    <property type="entry name" value="G_TrmE"/>
</dbReference>
<dbReference type="InterPro" id="IPR006073">
    <property type="entry name" value="GTP-bd"/>
</dbReference>
<dbReference type="Pfam" id="PF01751">
    <property type="entry name" value="Toprim"/>
    <property type="match status" value="1"/>
</dbReference>
<dbReference type="CDD" id="cd03362">
    <property type="entry name" value="TOPRIM_TopoIA_TopoIII"/>
    <property type="match status" value="1"/>
</dbReference>
<dbReference type="Gene3D" id="3.40.50.300">
    <property type="entry name" value="P-loop containing nucleotide triphosphate hydrolases"/>
    <property type="match status" value="1"/>
</dbReference>
<dbReference type="InterPro" id="IPR003601">
    <property type="entry name" value="Topo_IA_2"/>
</dbReference>
<evidence type="ECO:0000256" key="12">
    <source>
        <dbReference type="ARBA" id="ARBA00056363"/>
    </source>
</evidence>
<keyword evidence="9" id="KW-0238">DNA-binding</keyword>
<keyword evidence="8" id="KW-0799">Topoisomerase</keyword>
<dbReference type="GO" id="GO:0006265">
    <property type="term" value="P:DNA topological change"/>
    <property type="evidence" value="ECO:0007669"/>
    <property type="project" value="InterPro"/>
</dbReference>
<dbReference type="Pfam" id="PF01131">
    <property type="entry name" value="Topoisom_bac"/>
    <property type="match status" value="1"/>
</dbReference>
<organism evidence="16 17">
    <name type="scientific">Blomia tropicalis</name>
    <name type="common">Mite</name>
    <dbReference type="NCBI Taxonomy" id="40697"/>
    <lineage>
        <taxon>Eukaryota</taxon>
        <taxon>Metazoa</taxon>
        <taxon>Ecdysozoa</taxon>
        <taxon>Arthropoda</taxon>
        <taxon>Chelicerata</taxon>
        <taxon>Arachnida</taxon>
        <taxon>Acari</taxon>
        <taxon>Acariformes</taxon>
        <taxon>Sarcoptiformes</taxon>
        <taxon>Astigmata</taxon>
        <taxon>Glycyphagoidea</taxon>
        <taxon>Echimyopodidae</taxon>
        <taxon>Blomia</taxon>
    </lineage>
</organism>
<dbReference type="InterPro" id="IPR018948">
    <property type="entry name" value="GTP-bd_TrmE_N"/>
</dbReference>
<evidence type="ECO:0000256" key="1">
    <source>
        <dbReference type="ARBA" id="ARBA00000213"/>
    </source>
</evidence>
<evidence type="ECO:0000256" key="4">
    <source>
        <dbReference type="ARBA" id="ARBA00011043"/>
    </source>
</evidence>
<keyword evidence="11" id="KW-0413">Isomerase</keyword>
<dbReference type="InterPro" id="IPR023406">
    <property type="entry name" value="Topo_IA_AS"/>
</dbReference>
<evidence type="ECO:0000256" key="5">
    <source>
        <dbReference type="ARBA" id="ARBA00012891"/>
    </source>
</evidence>
<dbReference type="GO" id="GO:0005525">
    <property type="term" value="F:GTP binding"/>
    <property type="evidence" value="ECO:0007669"/>
    <property type="project" value="UniProtKB-KW"/>
</dbReference>
<dbReference type="GO" id="GO:0006310">
    <property type="term" value="P:DNA recombination"/>
    <property type="evidence" value="ECO:0007669"/>
    <property type="project" value="TreeGrafter"/>
</dbReference>
<dbReference type="InterPro" id="IPR006171">
    <property type="entry name" value="TOPRIM_dom"/>
</dbReference>
<dbReference type="InterPro" id="IPR023405">
    <property type="entry name" value="Topo_IA_core_domain"/>
</dbReference>
<dbReference type="SMART" id="SM00436">
    <property type="entry name" value="TOP1Bc"/>
    <property type="match status" value="1"/>
</dbReference>
<evidence type="ECO:0000256" key="13">
    <source>
        <dbReference type="SAM" id="MobiDB-lite"/>
    </source>
</evidence>
<dbReference type="InterPro" id="IPR005225">
    <property type="entry name" value="Small_GTP-bd"/>
</dbReference>
<dbReference type="InterPro" id="IPR056452">
    <property type="entry name" value="Zn_ribbon_TOP3B"/>
</dbReference>
<dbReference type="PROSITE" id="PS00396">
    <property type="entry name" value="TOPO_IA_1"/>
    <property type="match status" value="1"/>
</dbReference>
<dbReference type="GO" id="GO:0006281">
    <property type="term" value="P:DNA repair"/>
    <property type="evidence" value="ECO:0007669"/>
    <property type="project" value="TreeGrafter"/>
</dbReference>
<dbReference type="EC" id="5.6.2.1" evidence="5"/>
<keyword evidence="17" id="KW-1185">Reference proteome</keyword>
<dbReference type="Proteomes" id="UP001142055">
    <property type="component" value="Chromosome 2"/>
</dbReference>
<dbReference type="Pfam" id="PF01926">
    <property type="entry name" value="MMR_HSR1"/>
    <property type="match status" value="1"/>
</dbReference>
<evidence type="ECO:0000256" key="6">
    <source>
        <dbReference type="ARBA" id="ARBA00022694"/>
    </source>
</evidence>
<reference evidence="16" key="1">
    <citation type="submission" date="2022-12" db="EMBL/GenBank/DDBJ databases">
        <title>Genome assemblies of Blomia tropicalis.</title>
        <authorList>
            <person name="Cui Y."/>
        </authorList>
    </citation>
    <scope>NUCLEOTIDE SEQUENCE</scope>
    <source>
        <tissue evidence="16">Adult mites</tissue>
    </source>
</reference>
<dbReference type="Gene3D" id="3.30.1360.120">
    <property type="entry name" value="Probable tRNA modification gtpase trme, domain 1"/>
    <property type="match status" value="1"/>
</dbReference>